<dbReference type="HOGENOM" id="CLU_3359693_0_0_1"/>
<name>W9JW44_FUSOX</name>
<dbReference type="VEuPathDB" id="FungiDB:FOZG_12608"/>
<organism evidence="1">
    <name type="scientific">Fusarium oxysporum Fo47</name>
    <dbReference type="NCBI Taxonomy" id="660027"/>
    <lineage>
        <taxon>Eukaryota</taxon>
        <taxon>Fungi</taxon>
        <taxon>Dikarya</taxon>
        <taxon>Ascomycota</taxon>
        <taxon>Pezizomycotina</taxon>
        <taxon>Sordariomycetes</taxon>
        <taxon>Hypocreomycetidae</taxon>
        <taxon>Hypocreales</taxon>
        <taxon>Nectriaceae</taxon>
        <taxon>Fusarium</taxon>
        <taxon>Fusarium oxysporum species complex</taxon>
    </lineage>
</organism>
<reference evidence="1" key="1">
    <citation type="submission" date="2011-06" db="EMBL/GenBank/DDBJ databases">
        <title>The Genome Sequence of Fusarium oxysporum Fo47.</title>
        <authorList>
            <consortium name="The Broad Institute Genome Sequencing Platform"/>
            <person name="Ma L.-J."/>
            <person name="Gale L.R."/>
            <person name="Schwartz D.C."/>
            <person name="Zhou S."/>
            <person name="Corby-Kistler H."/>
            <person name="Young S.K."/>
            <person name="Zeng Q."/>
            <person name="Gargeya S."/>
            <person name="Fitzgerald M."/>
            <person name="Haas B."/>
            <person name="Abouelleil A."/>
            <person name="Alvarado L."/>
            <person name="Arachchi H.M."/>
            <person name="Berlin A."/>
            <person name="Brown A."/>
            <person name="Chapman S.B."/>
            <person name="Chen Z."/>
            <person name="Dunbar C."/>
            <person name="Freedman E."/>
            <person name="Gearin G."/>
            <person name="Gellesch M."/>
            <person name="Goldberg J."/>
            <person name="Griggs A."/>
            <person name="Gujja S."/>
            <person name="Heiman D."/>
            <person name="Howarth C."/>
            <person name="Larson L."/>
            <person name="Lui A."/>
            <person name="MacDonald P.J.P."/>
            <person name="Mehta T."/>
            <person name="Montmayeur A."/>
            <person name="Murphy C."/>
            <person name="Neiman D."/>
            <person name="Pearson M."/>
            <person name="Priest M."/>
            <person name="Roberts A."/>
            <person name="Saif S."/>
            <person name="Shea T."/>
            <person name="Shenoy N."/>
            <person name="Sisk P."/>
            <person name="Stolte C."/>
            <person name="Sykes S."/>
            <person name="Wortman J."/>
            <person name="Nusbaum C."/>
            <person name="Birren B."/>
        </authorList>
    </citation>
    <scope>NUCLEOTIDE SEQUENCE [LARGE SCALE GENOMIC DNA]</scope>
    <source>
        <strain evidence="1">Fo47</strain>
    </source>
</reference>
<dbReference type="AlphaFoldDB" id="W9JW44"/>
<sequence>MANQEHVNCKRRVAWKSSSLRTSSSFATLFERDVAA</sequence>
<dbReference type="EMBL" id="JH717904">
    <property type="protein sequence ID" value="EWZ34714.1"/>
    <property type="molecule type" value="Genomic_DNA"/>
</dbReference>
<gene>
    <name evidence="1" type="ORF">FOZG_12608</name>
</gene>
<protein>
    <submittedName>
        <fullName evidence="1">Uncharacterized protein</fullName>
    </submittedName>
</protein>
<accession>W9JW44</accession>
<reference evidence="1" key="2">
    <citation type="submission" date="2012-06" db="EMBL/GenBank/DDBJ databases">
        <title>Annotation of the Genome Sequence of Fusarium oxysporum Fo47.</title>
        <authorList>
            <consortium name="The Broad Institute Genomics Platform"/>
            <person name="Ma L.-J."/>
            <person name="Corby-Kistler H."/>
            <person name="Broz K."/>
            <person name="Gale L.R."/>
            <person name="Jonkers W."/>
            <person name="O'Donnell K."/>
            <person name="Ploetz R."/>
            <person name="Steinberg C."/>
            <person name="Schwartz D.C."/>
            <person name="VanEtten H."/>
            <person name="Zhou S."/>
            <person name="Young S.K."/>
            <person name="Zeng Q."/>
            <person name="Gargeya S."/>
            <person name="Fitzgerald M."/>
            <person name="Abouelleil A."/>
            <person name="Alvarado L."/>
            <person name="Chapman S.B."/>
            <person name="Gainer-Dewar J."/>
            <person name="Goldberg J."/>
            <person name="Griggs A."/>
            <person name="Gujja S."/>
            <person name="Hansen M."/>
            <person name="Howarth C."/>
            <person name="Imamovic A."/>
            <person name="Ireland A."/>
            <person name="Larimer J."/>
            <person name="McCowan C."/>
            <person name="Murphy C."/>
            <person name="Pearson M."/>
            <person name="Poon T.W."/>
            <person name="Priest M."/>
            <person name="Roberts A."/>
            <person name="Saif S."/>
            <person name="Shea T."/>
            <person name="Sykes S."/>
            <person name="Wortman J."/>
            <person name="Nusbaum C."/>
            <person name="Birren B."/>
        </authorList>
    </citation>
    <scope>NUCLEOTIDE SEQUENCE</scope>
    <source>
        <strain evidence="1">Fo47</strain>
    </source>
</reference>
<dbReference type="Proteomes" id="UP000030766">
    <property type="component" value="Unassembled WGS sequence"/>
</dbReference>
<proteinExistence type="predicted"/>
<evidence type="ECO:0000313" key="1">
    <source>
        <dbReference type="EMBL" id="EWZ34714.1"/>
    </source>
</evidence>